<dbReference type="AlphaFoldDB" id="A0AAV4Q7M1"/>
<dbReference type="Proteomes" id="UP001054945">
    <property type="component" value="Unassembled WGS sequence"/>
</dbReference>
<accession>A0AAV4Q7M1</accession>
<protein>
    <submittedName>
        <fullName evidence="1">Uncharacterized protein</fullName>
    </submittedName>
</protein>
<organism evidence="1 2">
    <name type="scientific">Caerostris extrusa</name>
    <name type="common">Bark spider</name>
    <name type="synonym">Caerostris bankana</name>
    <dbReference type="NCBI Taxonomy" id="172846"/>
    <lineage>
        <taxon>Eukaryota</taxon>
        <taxon>Metazoa</taxon>
        <taxon>Ecdysozoa</taxon>
        <taxon>Arthropoda</taxon>
        <taxon>Chelicerata</taxon>
        <taxon>Arachnida</taxon>
        <taxon>Araneae</taxon>
        <taxon>Araneomorphae</taxon>
        <taxon>Entelegynae</taxon>
        <taxon>Araneoidea</taxon>
        <taxon>Araneidae</taxon>
        <taxon>Caerostris</taxon>
    </lineage>
</organism>
<gene>
    <name evidence="1" type="ORF">CEXT_485141</name>
</gene>
<comment type="caution">
    <text evidence="1">The sequence shown here is derived from an EMBL/GenBank/DDBJ whole genome shotgun (WGS) entry which is preliminary data.</text>
</comment>
<reference evidence="1 2" key="1">
    <citation type="submission" date="2021-06" db="EMBL/GenBank/DDBJ databases">
        <title>Caerostris extrusa draft genome.</title>
        <authorList>
            <person name="Kono N."/>
            <person name="Arakawa K."/>
        </authorList>
    </citation>
    <scope>NUCLEOTIDE SEQUENCE [LARGE SCALE GENOMIC DNA]</scope>
</reference>
<proteinExistence type="predicted"/>
<sequence length="85" mass="9465">MIGNPGNFLTRVKVAHSLTMTTKGPKLVDLTPVSVNYKNFPVIRNEATKRELPDAHMRICHTARQSAGEKINQISAHCLPCLARR</sequence>
<keyword evidence="2" id="KW-1185">Reference proteome</keyword>
<evidence type="ECO:0000313" key="2">
    <source>
        <dbReference type="Proteomes" id="UP001054945"/>
    </source>
</evidence>
<name>A0AAV4Q7M1_CAEEX</name>
<dbReference type="EMBL" id="BPLR01005702">
    <property type="protein sequence ID" value="GIY04386.1"/>
    <property type="molecule type" value="Genomic_DNA"/>
</dbReference>
<evidence type="ECO:0000313" key="1">
    <source>
        <dbReference type="EMBL" id="GIY04386.1"/>
    </source>
</evidence>